<comment type="caution">
    <text evidence="1">The sequence shown here is derived from an EMBL/GenBank/DDBJ whole genome shotgun (WGS) entry which is preliminary data.</text>
</comment>
<keyword evidence="2" id="KW-1185">Reference proteome</keyword>
<reference evidence="1" key="1">
    <citation type="submission" date="2023-03" db="EMBL/GenBank/DDBJ databases">
        <authorList>
            <person name="Steffen K."/>
            <person name="Cardenas P."/>
        </authorList>
    </citation>
    <scope>NUCLEOTIDE SEQUENCE</scope>
</reference>
<dbReference type="Proteomes" id="UP001174909">
    <property type="component" value="Unassembled WGS sequence"/>
</dbReference>
<feature type="non-terminal residue" evidence="1">
    <location>
        <position position="66"/>
    </location>
</feature>
<organism evidence="1 2">
    <name type="scientific">Geodia barretti</name>
    <name type="common">Barrett's horny sponge</name>
    <dbReference type="NCBI Taxonomy" id="519541"/>
    <lineage>
        <taxon>Eukaryota</taxon>
        <taxon>Metazoa</taxon>
        <taxon>Porifera</taxon>
        <taxon>Demospongiae</taxon>
        <taxon>Heteroscleromorpha</taxon>
        <taxon>Tetractinellida</taxon>
        <taxon>Astrophorina</taxon>
        <taxon>Geodiidae</taxon>
        <taxon>Geodia</taxon>
    </lineage>
</organism>
<proteinExistence type="predicted"/>
<evidence type="ECO:0000313" key="2">
    <source>
        <dbReference type="Proteomes" id="UP001174909"/>
    </source>
</evidence>
<name>A0AA35TTR3_GEOBA</name>
<sequence length="66" mass="7302">MLDGKEKQTVVSGGWWCNVHVFSNMSLMLSGNCWSPASSAAEMRAWYVASLPISSFHTSRHSCFCS</sequence>
<evidence type="ECO:0000313" key="1">
    <source>
        <dbReference type="EMBL" id="CAI8054044.1"/>
    </source>
</evidence>
<dbReference type="AlphaFoldDB" id="A0AA35TTR3"/>
<gene>
    <name evidence="1" type="ORF">GBAR_LOCUS29539</name>
</gene>
<protein>
    <submittedName>
        <fullName evidence="1">Uncharacterized protein</fullName>
    </submittedName>
</protein>
<dbReference type="EMBL" id="CASHTH010004136">
    <property type="protein sequence ID" value="CAI8054044.1"/>
    <property type="molecule type" value="Genomic_DNA"/>
</dbReference>
<accession>A0AA35TTR3</accession>